<dbReference type="GO" id="GO:0055085">
    <property type="term" value="P:transmembrane transport"/>
    <property type="evidence" value="ECO:0007669"/>
    <property type="project" value="TreeGrafter"/>
</dbReference>
<dbReference type="PANTHER" id="PTHR21716">
    <property type="entry name" value="TRANSMEMBRANE PROTEIN"/>
    <property type="match status" value="1"/>
</dbReference>
<feature type="transmembrane region" description="Helical" evidence="9">
    <location>
        <begin position="261"/>
        <end position="290"/>
    </location>
</feature>
<evidence type="ECO:0000256" key="7">
    <source>
        <dbReference type="ARBA" id="ARBA00023136"/>
    </source>
</evidence>
<protein>
    <submittedName>
        <fullName evidence="10">AI-2E family transporter</fullName>
    </submittedName>
</protein>
<evidence type="ECO:0000256" key="8">
    <source>
        <dbReference type="SAM" id="MobiDB-lite"/>
    </source>
</evidence>
<accession>A0AA41FI38</accession>
<dbReference type="InterPro" id="IPR002549">
    <property type="entry name" value="AI-2E-like"/>
</dbReference>
<feature type="transmembrane region" description="Helical" evidence="9">
    <location>
        <begin position="169"/>
        <end position="194"/>
    </location>
</feature>
<dbReference type="Proteomes" id="UP000708338">
    <property type="component" value="Unassembled WGS sequence"/>
</dbReference>
<proteinExistence type="inferred from homology"/>
<comment type="caution">
    <text evidence="10">The sequence shown here is derived from an EMBL/GenBank/DDBJ whole genome shotgun (WGS) entry which is preliminary data.</text>
</comment>
<evidence type="ECO:0000256" key="4">
    <source>
        <dbReference type="ARBA" id="ARBA00022475"/>
    </source>
</evidence>
<gene>
    <name evidence="10" type="ORF">GPL26_19945</name>
</gene>
<comment type="subcellular location">
    <subcellularLocation>
        <location evidence="1">Cell membrane</location>
        <topology evidence="1">Multi-pass membrane protein</topology>
    </subcellularLocation>
</comment>
<evidence type="ECO:0000256" key="9">
    <source>
        <dbReference type="SAM" id="Phobius"/>
    </source>
</evidence>
<dbReference type="PANTHER" id="PTHR21716:SF53">
    <property type="entry name" value="PERMEASE PERM-RELATED"/>
    <property type="match status" value="1"/>
</dbReference>
<evidence type="ECO:0000256" key="1">
    <source>
        <dbReference type="ARBA" id="ARBA00004651"/>
    </source>
</evidence>
<dbReference type="AlphaFoldDB" id="A0AA41FI38"/>
<keyword evidence="7 9" id="KW-0472">Membrane</keyword>
<sequence>MELNRDTIKKIRGLILFTVVVVVAGVNYRRLFDVAAALFHITWPFILGAAIAFILNVPMRNIERHMTIFGKNSKLRRPLSLVMTIFLVAGILFLVTFVVTPQLVKTFLNLQSSVPLFFAGVQAEAERLFASYPQMLEYLNNVEIDWQQILQDMVAFLKSGAGTMLNTTFSAAISIVSGVSTFLIGFIFAIYILLQKETLGRQVKKLLNAFLPEAVTKRVVEITALTERTFSSFLTGQCVEAVILGTMFFIALSLLRLPYALLIGVLIAFTALIPIFGAFVGLGVGVFLMLMVDPMDALIFTITFFVLQQIEGNLIYPYVVGNSVGLPSIWVLVAVTLGGSMMGIVGMLIFIPLCSVLYALLRDEVNVREIRKRERGYGQAGPQTARAGTQAARAETQSVLDSGKPGAKGMAPSTGTAGNVSGTERKKK</sequence>
<keyword evidence="4" id="KW-1003">Cell membrane</keyword>
<evidence type="ECO:0000256" key="3">
    <source>
        <dbReference type="ARBA" id="ARBA00022448"/>
    </source>
</evidence>
<dbReference type="Pfam" id="PF01594">
    <property type="entry name" value="AI-2E_transport"/>
    <property type="match status" value="1"/>
</dbReference>
<evidence type="ECO:0000256" key="2">
    <source>
        <dbReference type="ARBA" id="ARBA00009773"/>
    </source>
</evidence>
<feature type="transmembrane region" description="Helical" evidence="9">
    <location>
        <begin position="328"/>
        <end position="361"/>
    </location>
</feature>
<evidence type="ECO:0000256" key="6">
    <source>
        <dbReference type="ARBA" id="ARBA00022989"/>
    </source>
</evidence>
<evidence type="ECO:0000313" key="10">
    <source>
        <dbReference type="EMBL" id="MBT9811895.1"/>
    </source>
</evidence>
<feature type="transmembrane region" description="Helical" evidence="9">
    <location>
        <begin position="238"/>
        <end position="255"/>
    </location>
</feature>
<feature type="region of interest" description="Disordered" evidence="8">
    <location>
        <begin position="377"/>
        <end position="428"/>
    </location>
</feature>
<dbReference type="GO" id="GO:0005886">
    <property type="term" value="C:plasma membrane"/>
    <property type="evidence" value="ECO:0007669"/>
    <property type="project" value="UniProtKB-SubCell"/>
</dbReference>
<keyword evidence="6 9" id="KW-1133">Transmembrane helix</keyword>
<evidence type="ECO:0000256" key="5">
    <source>
        <dbReference type="ARBA" id="ARBA00022692"/>
    </source>
</evidence>
<comment type="similarity">
    <text evidence="2">Belongs to the autoinducer-2 exporter (AI-2E) (TC 2.A.86) family.</text>
</comment>
<feature type="compositionally biased region" description="Low complexity" evidence="8">
    <location>
        <begin position="380"/>
        <end position="397"/>
    </location>
</feature>
<feature type="compositionally biased region" description="Polar residues" evidence="8">
    <location>
        <begin position="413"/>
        <end position="422"/>
    </location>
</feature>
<feature type="transmembrane region" description="Helical" evidence="9">
    <location>
        <begin position="78"/>
        <end position="99"/>
    </location>
</feature>
<keyword evidence="5 9" id="KW-0812">Transmembrane</keyword>
<organism evidence="10 11">
    <name type="scientific">Enterocloster citroniae</name>
    <dbReference type="NCBI Taxonomy" id="358743"/>
    <lineage>
        <taxon>Bacteria</taxon>
        <taxon>Bacillati</taxon>
        <taxon>Bacillota</taxon>
        <taxon>Clostridia</taxon>
        <taxon>Lachnospirales</taxon>
        <taxon>Lachnospiraceae</taxon>
        <taxon>Enterocloster</taxon>
    </lineage>
</organism>
<reference evidence="10" key="1">
    <citation type="journal article" date="2021" name="Gut Microbes">
        <title>A synthetic consortium of 100 gut commensals modulates the composition and function in a colon model of the microbiome of elderly subjects.</title>
        <authorList>
            <person name="Perez M."/>
            <person name="Ntemiri A."/>
            <person name="Tan H."/>
            <person name="Harris H.M.B."/>
            <person name="Roager H.M."/>
            <person name="Ribiere C."/>
            <person name="O'Toole P.W."/>
        </authorList>
    </citation>
    <scope>NUCLEOTIDE SEQUENCE</scope>
    <source>
        <strain evidence="10">MCC335</strain>
    </source>
</reference>
<dbReference type="EMBL" id="WQPS01000034">
    <property type="protein sequence ID" value="MBT9811895.1"/>
    <property type="molecule type" value="Genomic_DNA"/>
</dbReference>
<feature type="transmembrane region" description="Helical" evidence="9">
    <location>
        <begin position="297"/>
        <end position="316"/>
    </location>
</feature>
<name>A0AA41FI38_9FIRM</name>
<feature type="transmembrane region" description="Helical" evidence="9">
    <location>
        <begin position="12"/>
        <end position="28"/>
    </location>
</feature>
<keyword evidence="3" id="KW-0813">Transport</keyword>
<evidence type="ECO:0000313" key="11">
    <source>
        <dbReference type="Proteomes" id="UP000708338"/>
    </source>
</evidence>
<feature type="transmembrane region" description="Helical" evidence="9">
    <location>
        <begin position="34"/>
        <end position="57"/>
    </location>
</feature>